<evidence type="ECO:0000313" key="15">
    <source>
        <dbReference type="Proteomes" id="UP000199657"/>
    </source>
</evidence>
<keyword evidence="8" id="KW-0067">ATP-binding</keyword>
<evidence type="ECO:0000256" key="6">
    <source>
        <dbReference type="ARBA" id="ARBA00022741"/>
    </source>
</evidence>
<dbReference type="GO" id="GO:0003848">
    <property type="term" value="F:2-amino-4-hydroxy-6-hydroxymethyldihydropteridine diphosphokinase activity"/>
    <property type="evidence" value="ECO:0007669"/>
    <property type="project" value="UniProtKB-EC"/>
</dbReference>
<evidence type="ECO:0000256" key="5">
    <source>
        <dbReference type="ARBA" id="ARBA00022679"/>
    </source>
</evidence>
<evidence type="ECO:0000256" key="12">
    <source>
        <dbReference type="ARBA" id="ARBA00033413"/>
    </source>
</evidence>
<evidence type="ECO:0000256" key="1">
    <source>
        <dbReference type="ARBA" id="ARBA00005051"/>
    </source>
</evidence>
<comment type="function">
    <text evidence="10">Catalyzes the transfer of pyrophosphate from adenosine triphosphate (ATP) to 6-hydroxymethyl-7,8-dihydropterin, an enzymatic step in folate biosynthesis pathway.</text>
</comment>
<protein>
    <recommendedName>
        <fullName evidence="4">2-amino-4-hydroxy-6-hydroxymethyldihydropteridine pyrophosphokinase</fullName>
        <ecNumber evidence="3">2.7.6.3</ecNumber>
    </recommendedName>
    <alternativeName>
        <fullName evidence="11">6-hydroxymethyl-7,8-dihydropterin pyrophosphokinase</fullName>
    </alternativeName>
    <alternativeName>
        <fullName evidence="12">7,8-dihydro-6-hydroxymethylpterin-pyrophosphokinase</fullName>
    </alternativeName>
</protein>
<name>A0A1H8QZQ1_9GAMM</name>
<dbReference type="Gene3D" id="3.30.70.560">
    <property type="entry name" value="7,8-Dihydro-6-hydroxymethylpterin-pyrophosphokinase HPPK"/>
    <property type="match status" value="1"/>
</dbReference>
<dbReference type="GO" id="GO:0005524">
    <property type="term" value="F:ATP binding"/>
    <property type="evidence" value="ECO:0007669"/>
    <property type="project" value="UniProtKB-KW"/>
</dbReference>
<evidence type="ECO:0000256" key="3">
    <source>
        <dbReference type="ARBA" id="ARBA00013253"/>
    </source>
</evidence>
<dbReference type="InterPro" id="IPR035907">
    <property type="entry name" value="Hppk_sf"/>
</dbReference>
<dbReference type="EMBL" id="FOEG01000001">
    <property type="protein sequence ID" value="SEO59799.1"/>
    <property type="molecule type" value="Genomic_DNA"/>
</dbReference>
<evidence type="ECO:0000256" key="7">
    <source>
        <dbReference type="ARBA" id="ARBA00022777"/>
    </source>
</evidence>
<keyword evidence="5" id="KW-0808">Transferase</keyword>
<evidence type="ECO:0000256" key="4">
    <source>
        <dbReference type="ARBA" id="ARBA00016218"/>
    </source>
</evidence>
<dbReference type="AlphaFoldDB" id="A0A1H8QZQ1"/>
<dbReference type="Pfam" id="PF01288">
    <property type="entry name" value="HPPK"/>
    <property type="match status" value="1"/>
</dbReference>
<dbReference type="GO" id="GO:0046654">
    <property type="term" value="P:tetrahydrofolate biosynthetic process"/>
    <property type="evidence" value="ECO:0007669"/>
    <property type="project" value="UniProtKB-UniPathway"/>
</dbReference>
<evidence type="ECO:0000256" key="2">
    <source>
        <dbReference type="ARBA" id="ARBA00005810"/>
    </source>
</evidence>
<dbReference type="GO" id="GO:0016301">
    <property type="term" value="F:kinase activity"/>
    <property type="evidence" value="ECO:0007669"/>
    <property type="project" value="UniProtKB-KW"/>
</dbReference>
<reference evidence="14 15" key="1">
    <citation type="submission" date="2016-10" db="EMBL/GenBank/DDBJ databases">
        <authorList>
            <person name="de Groot N.N."/>
        </authorList>
    </citation>
    <scope>NUCLEOTIDE SEQUENCE [LARGE SCALE GENOMIC DNA]</scope>
    <source>
        <strain evidence="14 15">CGMCC 1.6291</strain>
    </source>
</reference>
<accession>A0A1H8QZQ1</accession>
<dbReference type="InterPro" id="IPR000550">
    <property type="entry name" value="Hppk"/>
</dbReference>
<proteinExistence type="inferred from homology"/>
<evidence type="ECO:0000256" key="9">
    <source>
        <dbReference type="ARBA" id="ARBA00022909"/>
    </source>
</evidence>
<dbReference type="SUPFAM" id="SSF55083">
    <property type="entry name" value="6-hydroxymethyl-7,8-dihydropterin pyrophosphokinase, HPPK"/>
    <property type="match status" value="1"/>
</dbReference>
<dbReference type="Proteomes" id="UP000199657">
    <property type="component" value="Unassembled WGS sequence"/>
</dbReference>
<comment type="similarity">
    <text evidence="2">Belongs to the HPPK family.</text>
</comment>
<keyword evidence="7 14" id="KW-0418">Kinase</keyword>
<dbReference type="GO" id="GO:0046656">
    <property type="term" value="P:folic acid biosynthetic process"/>
    <property type="evidence" value="ECO:0007669"/>
    <property type="project" value="UniProtKB-KW"/>
</dbReference>
<dbReference type="RefSeq" id="WP_091640242.1">
    <property type="nucleotide sequence ID" value="NZ_FOEG01000001.1"/>
</dbReference>
<keyword evidence="9" id="KW-0289">Folate biosynthesis</keyword>
<comment type="pathway">
    <text evidence="1">Cofactor biosynthesis; tetrahydrofolate biosynthesis; 2-amino-4-hydroxy-6-hydroxymethyl-7,8-dihydropteridine diphosphate from 7,8-dihydroneopterin triphosphate: step 4/4.</text>
</comment>
<evidence type="ECO:0000256" key="10">
    <source>
        <dbReference type="ARBA" id="ARBA00029409"/>
    </source>
</evidence>
<keyword evidence="6" id="KW-0547">Nucleotide-binding</keyword>
<sequence length="172" mass="18433">MSGATVTACIGLGSNLDGPAAQVRRAVDALAAHDGMQVTACSSLYASAPMGPQDQPDYINAVAVVETALTPSELLDALQAQEAAQARRRDRRWGPRTLDLDLLTYGDATISTERLQVPHPGLHLRAFVLYPLAELDPARRVPGLGPVQELLAACSDDGIRRLGDHENEWNRA</sequence>
<feature type="domain" description="7,8-dihydro-6-hydroxymethylpterin-pyrophosphokinase" evidence="13">
    <location>
        <begin position="92"/>
        <end position="103"/>
    </location>
</feature>
<dbReference type="CDD" id="cd00483">
    <property type="entry name" value="HPPK"/>
    <property type="match status" value="1"/>
</dbReference>
<dbReference type="OrthoDB" id="9808041at2"/>
<dbReference type="NCBIfam" id="TIGR01498">
    <property type="entry name" value="folK"/>
    <property type="match status" value="1"/>
</dbReference>
<dbReference type="EC" id="2.7.6.3" evidence="3"/>
<dbReference type="PROSITE" id="PS00794">
    <property type="entry name" value="HPPK"/>
    <property type="match status" value="1"/>
</dbReference>
<evidence type="ECO:0000256" key="11">
    <source>
        <dbReference type="ARBA" id="ARBA00029766"/>
    </source>
</evidence>
<gene>
    <name evidence="14" type="ORF">SAMN04488052_101905</name>
</gene>
<dbReference type="PANTHER" id="PTHR43071:SF1">
    <property type="entry name" value="2-AMINO-4-HYDROXY-6-HYDROXYMETHYLDIHYDROPTERIDINE PYROPHOSPHOKINASE"/>
    <property type="match status" value="1"/>
</dbReference>
<dbReference type="UniPathway" id="UPA00077">
    <property type="reaction ID" value="UER00155"/>
</dbReference>
<evidence type="ECO:0000313" key="14">
    <source>
        <dbReference type="EMBL" id="SEO59799.1"/>
    </source>
</evidence>
<dbReference type="PANTHER" id="PTHR43071">
    <property type="entry name" value="2-AMINO-4-HYDROXY-6-HYDROXYMETHYLDIHYDROPTERIDINE PYROPHOSPHOKINASE"/>
    <property type="match status" value="1"/>
</dbReference>
<evidence type="ECO:0000256" key="8">
    <source>
        <dbReference type="ARBA" id="ARBA00022840"/>
    </source>
</evidence>
<dbReference type="STRING" id="406100.SAMN04488052_101905"/>
<organism evidence="14 15">
    <name type="scientific">Aquisalimonas asiatica</name>
    <dbReference type="NCBI Taxonomy" id="406100"/>
    <lineage>
        <taxon>Bacteria</taxon>
        <taxon>Pseudomonadati</taxon>
        <taxon>Pseudomonadota</taxon>
        <taxon>Gammaproteobacteria</taxon>
        <taxon>Chromatiales</taxon>
        <taxon>Ectothiorhodospiraceae</taxon>
        <taxon>Aquisalimonas</taxon>
    </lineage>
</organism>
<evidence type="ECO:0000259" key="13">
    <source>
        <dbReference type="PROSITE" id="PS00794"/>
    </source>
</evidence>
<keyword evidence="15" id="KW-1185">Reference proteome</keyword>